<dbReference type="PANTHER" id="PTHR36091:SF2">
    <property type="entry name" value="AMINOGLYCOSIDE PHOSPHOTRANSFERASE DOMAIN-CONTAINING PROTEIN"/>
    <property type="match status" value="1"/>
</dbReference>
<dbReference type="InterPro" id="IPR051035">
    <property type="entry name" value="Mito_inheritance_9"/>
</dbReference>
<protein>
    <submittedName>
        <fullName evidence="2">Phosphotransferase enzyme family protein</fullName>
    </submittedName>
</protein>
<gene>
    <name evidence="2" type="ORF">I7I51_00510</name>
</gene>
<dbReference type="InterPro" id="IPR002575">
    <property type="entry name" value="Aminoglycoside_PTrfase"/>
</dbReference>
<dbReference type="Pfam" id="PF01636">
    <property type="entry name" value="APH"/>
    <property type="match status" value="1"/>
</dbReference>
<feature type="domain" description="Aminoglycoside phosphotransferase" evidence="1">
    <location>
        <begin position="57"/>
        <end position="334"/>
    </location>
</feature>
<organism evidence="2 3">
    <name type="scientific">Ajellomyces capsulatus</name>
    <name type="common">Darling's disease fungus</name>
    <name type="synonym">Histoplasma capsulatum</name>
    <dbReference type="NCBI Taxonomy" id="5037"/>
    <lineage>
        <taxon>Eukaryota</taxon>
        <taxon>Fungi</taxon>
        <taxon>Dikarya</taxon>
        <taxon>Ascomycota</taxon>
        <taxon>Pezizomycotina</taxon>
        <taxon>Eurotiomycetes</taxon>
        <taxon>Eurotiomycetidae</taxon>
        <taxon>Onygenales</taxon>
        <taxon>Ajellomycetaceae</taxon>
        <taxon>Histoplasma</taxon>
    </lineage>
</organism>
<keyword evidence="2" id="KW-0808">Transferase</keyword>
<dbReference type="Proteomes" id="UP000663671">
    <property type="component" value="Chromosome 1"/>
</dbReference>
<dbReference type="VEuPathDB" id="FungiDB:I7I51_00510"/>
<evidence type="ECO:0000313" key="3">
    <source>
        <dbReference type="Proteomes" id="UP000663671"/>
    </source>
</evidence>
<accession>A0A8A1MFW8</accession>
<dbReference type="OrthoDB" id="2831558at2759"/>
<sequence>MDSQADWNPNEEFFKFTRGRFVIDEAENLRKREIRFDLNKLACVAADSVGATKCISIKKYPDGMFNKTFLMSMENGREVVAKVPNPNAGIPHFTTASEVATMDFARKILDTPAPRVYSWNSQAKSHPVGAEFIIMDKIEGVPLSQVWNMMKLPQKLQVLLAMTRLQKQWLGVSFSHYGSLYYAGDVHPPPDNHYIKDGKAVKDSEFAIGPATGRDWFDGGRSVLDIERGPWASLMQYLQAVATRETKAIKSLKPPKQIALFCGPKLYRPDKEKKLTALAWYRQIIDALIPKDAAITNPRLWHNDLHDDNIFVDPHNPEKITGIIDWQSCHISPLFNHNPDPAFLDWDGLEPETLDLAPRPNLSGLSLQERSAAVREYAVQNVFIGWRKLMNAKNPDLYRVVEFRKTAAYGLIFLAHRMFEYGEAHFQSLLVDLKDTWADLPAATGDIPFPFEFSEADFQRIKLDSDCAVAGTELVAETKERLGHLWPDKGYIEHERYNECKAALRETKGRILEQFAETDEEKAEFECYWPFE</sequence>
<dbReference type="EMBL" id="CP069114">
    <property type="protein sequence ID" value="QSS63452.1"/>
    <property type="molecule type" value="Genomic_DNA"/>
</dbReference>
<dbReference type="GO" id="GO:0016740">
    <property type="term" value="F:transferase activity"/>
    <property type="evidence" value="ECO:0007669"/>
    <property type="project" value="UniProtKB-KW"/>
</dbReference>
<dbReference type="Gene3D" id="3.90.1200.10">
    <property type="match status" value="1"/>
</dbReference>
<dbReference type="AlphaFoldDB" id="A0A8A1MFW8"/>
<dbReference type="SUPFAM" id="SSF56112">
    <property type="entry name" value="Protein kinase-like (PK-like)"/>
    <property type="match status" value="1"/>
</dbReference>
<evidence type="ECO:0000313" key="2">
    <source>
        <dbReference type="EMBL" id="QSS63452.1"/>
    </source>
</evidence>
<dbReference type="GO" id="GO:0005739">
    <property type="term" value="C:mitochondrion"/>
    <property type="evidence" value="ECO:0007669"/>
    <property type="project" value="TreeGrafter"/>
</dbReference>
<name>A0A8A1MFW8_AJECA</name>
<evidence type="ECO:0000259" key="1">
    <source>
        <dbReference type="Pfam" id="PF01636"/>
    </source>
</evidence>
<dbReference type="InterPro" id="IPR011009">
    <property type="entry name" value="Kinase-like_dom_sf"/>
</dbReference>
<proteinExistence type="predicted"/>
<dbReference type="PANTHER" id="PTHR36091">
    <property type="entry name" value="ALTERED INHERITANCE OF MITOCHONDRIA PROTEIN 9, MITOCHONDRIAL"/>
    <property type="match status" value="1"/>
</dbReference>
<reference evidence="2" key="1">
    <citation type="submission" date="2021-01" db="EMBL/GenBank/DDBJ databases">
        <title>Chromosome-level genome assembly of a human fungal pathogen reveals clustering of transcriptionally co-regulated genes.</title>
        <authorList>
            <person name="Voorhies M."/>
            <person name="Cohen S."/>
            <person name="Shea T.P."/>
            <person name="Petrus S."/>
            <person name="Munoz J.F."/>
            <person name="Poplawski S."/>
            <person name="Goldman W.E."/>
            <person name="Michael T."/>
            <person name="Cuomo C.A."/>
            <person name="Sil A."/>
            <person name="Beyhan S."/>
        </authorList>
    </citation>
    <scope>NUCLEOTIDE SEQUENCE</scope>
    <source>
        <strain evidence="2">WU24</strain>
    </source>
</reference>